<dbReference type="Gene3D" id="3.30.70.330">
    <property type="match status" value="2"/>
</dbReference>
<dbReference type="Pfam" id="PF00076">
    <property type="entry name" value="RRM_1"/>
    <property type="match status" value="1"/>
</dbReference>
<dbReference type="AlphaFoldDB" id="A0A4V3SCE3"/>
<evidence type="ECO:0000259" key="6">
    <source>
        <dbReference type="PROSITE" id="PS50102"/>
    </source>
</evidence>
<accession>A0A4V3SCE3</accession>
<feature type="non-terminal residue" evidence="7">
    <location>
        <position position="1"/>
    </location>
</feature>
<evidence type="ECO:0000256" key="3">
    <source>
        <dbReference type="ARBA" id="ARBA00022737"/>
    </source>
</evidence>
<comment type="subcellular location">
    <subcellularLocation>
        <location evidence="1">Cytoplasm</location>
    </subcellularLocation>
</comment>
<dbReference type="GO" id="GO:0006417">
    <property type="term" value="P:regulation of translation"/>
    <property type="evidence" value="ECO:0007669"/>
    <property type="project" value="TreeGrafter"/>
</dbReference>
<dbReference type="PANTHER" id="PTHR48032">
    <property type="entry name" value="RNA-BINDING PROTEIN MUSASHI HOMOLOG RBP6"/>
    <property type="match status" value="1"/>
</dbReference>
<sequence length="244" mass="27905">YIHYEQIEIRLPYLKDGIAKTPLFRSLHRYSCLVPENYPENCSLVDYHGRQPKKISNVISTVMVKSSIRIWSHSRGFGFVTFSEPANVSLVLQNGPHQLDGRTYAKTLRWFPESLSLGGLPSIMTETDLRSYFTRFGKVMEVVIMYDQEKKKSYYRDLNPNDCELVTCIRGKIPVQVRQDPAVVRPRLQITLGTLHTVITLILLNLSVRIKEEKIVKVGMPPVLLNPASKALISKSGLPHDYFN</sequence>
<evidence type="ECO:0000256" key="5">
    <source>
        <dbReference type="PROSITE-ProRule" id="PRU00176"/>
    </source>
</evidence>
<evidence type="ECO:0000313" key="8">
    <source>
        <dbReference type="Proteomes" id="UP000310200"/>
    </source>
</evidence>
<evidence type="ECO:0000256" key="1">
    <source>
        <dbReference type="ARBA" id="ARBA00004496"/>
    </source>
</evidence>
<dbReference type="InterPro" id="IPR035979">
    <property type="entry name" value="RBD_domain_sf"/>
</dbReference>
<evidence type="ECO:0000256" key="4">
    <source>
        <dbReference type="ARBA" id="ARBA00022884"/>
    </source>
</evidence>
<keyword evidence="2" id="KW-0963">Cytoplasm</keyword>
<dbReference type="EMBL" id="QBLH01000331">
    <property type="protein sequence ID" value="TGZ56504.1"/>
    <property type="molecule type" value="Genomic_DNA"/>
</dbReference>
<dbReference type="InterPro" id="IPR000504">
    <property type="entry name" value="RRM_dom"/>
</dbReference>
<dbReference type="Proteomes" id="UP000310200">
    <property type="component" value="Unassembled WGS sequence"/>
</dbReference>
<comment type="caution">
    <text evidence="7">The sequence shown here is derived from an EMBL/GenBank/DDBJ whole genome shotgun (WGS) entry which is preliminary data.</text>
</comment>
<reference evidence="7 8" key="1">
    <citation type="journal article" date="2019" name="Philos. Trans. R. Soc. Lond., B, Biol. Sci.">
        <title>Ant behaviour and brain gene expression of defending hosts depend on the ecological success of the intruding social parasite.</title>
        <authorList>
            <person name="Kaur R."/>
            <person name="Stoldt M."/>
            <person name="Jongepier E."/>
            <person name="Feldmeyer B."/>
            <person name="Menzel F."/>
            <person name="Bornberg-Bauer E."/>
            <person name="Foitzik S."/>
        </authorList>
    </citation>
    <scope>NUCLEOTIDE SEQUENCE [LARGE SCALE GENOMIC DNA]</scope>
    <source>
        <tissue evidence="7">Whole body</tissue>
    </source>
</reference>
<gene>
    <name evidence="7" type="ORF">DBV15_07142</name>
</gene>
<feature type="domain" description="RRM" evidence="6">
    <location>
        <begin position="113"/>
        <end position="154"/>
    </location>
</feature>
<dbReference type="GO" id="GO:0003729">
    <property type="term" value="F:mRNA binding"/>
    <property type="evidence" value="ECO:0007669"/>
    <property type="project" value="TreeGrafter"/>
</dbReference>
<evidence type="ECO:0000256" key="2">
    <source>
        <dbReference type="ARBA" id="ARBA00022490"/>
    </source>
</evidence>
<dbReference type="GO" id="GO:0005737">
    <property type="term" value="C:cytoplasm"/>
    <property type="evidence" value="ECO:0007669"/>
    <property type="project" value="UniProtKB-SubCell"/>
</dbReference>
<dbReference type="PANTHER" id="PTHR48032:SF18">
    <property type="entry name" value="RRM DOMAIN-CONTAINING PROTEIN"/>
    <property type="match status" value="1"/>
</dbReference>
<feature type="non-terminal residue" evidence="7">
    <location>
        <position position="244"/>
    </location>
</feature>
<dbReference type="STRING" id="300112.A0A4V3SCE3"/>
<keyword evidence="3" id="KW-0677">Repeat</keyword>
<dbReference type="InterPro" id="IPR012677">
    <property type="entry name" value="Nucleotide-bd_a/b_plait_sf"/>
</dbReference>
<proteinExistence type="predicted"/>
<name>A0A4V3SCE3_9HYME</name>
<dbReference type="PROSITE" id="PS50102">
    <property type="entry name" value="RRM"/>
    <property type="match status" value="1"/>
</dbReference>
<evidence type="ECO:0000313" key="7">
    <source>
        <dbReference type="EMBL" id="TGZ56504.1"/>
    </source>
</evidence>
<keyword evidence="4 5" id="KW-0694">RNA-binding</keyword>
<organism evidence="7 8">
    <name type="scientific">Temnothorax longispinosus</name>
    <dbReference type="NCBI Taxonomy" id="300112"/>
    <lineage>
        <taxon>Eukaryota</taxon>
        <taxon>Metazoa</taxon>
        <taxon>Ecdysozoa</taxon>
        <taxon>Arthropoda</taxon>
        <taxon>Hexapoda</taxon>
        <taxon>Insecta</taxon>
        <taxon>Pterygota</taxon>
        <taxon>Neoptera</taxon>
        <taxon>Endopterygota</taxon>
        <taxon>Hymenoptera</taxon>
        <taxon>Apocrita</taxon>
        <taxon>Aculeata</taxon>
        <taxon>Formicoidea</taxon>
        <taxon>Formicidae</taxon>
        <taxon>Myrmicinae</taxon>
        <taxon>Temnothorax</taxon>
    </lineage>
</organism>
<protein>
    <recommendedName>
        <fullName evidence="6">RRM domain-containing protein</fullName>
    </recommendedName>
</protein>
<dbReference type="SUPFAM" id="SSF54928">
    <property type="entry name" value="RNA-binding domain, RBD"/>
    <property type="match status" value="1"/>
</dbReference>
<keyword evidence="8" id="KW-1185">Reference proteome</keyword>